<proteinExistence type="predicted"/>
<reference evidence="3" key="1">
    <citation type="journal article" date="2011" name="Nat. Biotechnol.">
        <title>The genomic sequence of the Chinese hamster ovary (CHO)-K1 cell line.</title>
        <authorList>
            <person name="Xu X."/>
            <person name="Nagarajan H."/>
            <person name="Lewis N.E."/>
            <person name="Pan S."/>
            <person name="Cai Z."/>
            <person name="Liu X."/>
            <person name="Chen W."/>
            <person name="Xie M."/>
            <person name="Wang W."/>
            <person name="Hammond S."/>
            <person name="Andersen M.R."/>
            <person name="Neff N."/>
            <person name="Passarelli B."/>
            <person name="Koh W."/>
            <person name="Fan H.C."/>
            <person name="Wang J."/>
            <person name="Gui Y."/>
            <person name="Lee K.H."/>
            <person name="Betenbaugh M.J."/>
            <person name="Quake S.R."/>
            <person name="Famili I."/>
            <person name="Palsson B.O."/>
            <person name="Wang J."/>
        </authorList>
    </citation>
    <scope>NUCLEOTIDE SEQUENCE [LARGE SCALE GENOMIC DNA]</scope>
    <source>
        <strain evidence="3">CHO K1 cell line</strain>
    </source>
</reference>
<accession>G3HGR0</accession>
<dbReference type="Gene3D" id="1.20.120.1750">
    <property type="match status" value="1"/>
</dbReference>
<dbReference type="EMBL" id="JH000359">
    <property type="protein sequence ID" value="EGW05749.1"/>
    <property type="molecule type" value="Genomic_DNA"/>
</dbReference>
<protein>
    <submittedName>
        <fullName evidence="2">E3 ubiquitin-protein ligase parkin</fullName>
    </submittedName>
</protein>
<dbReference type="InParanoid" id="G3HGR0"/>
<keyword evidence="1" id="KW-0732">Signal</keyword>
<dbReference type="AlphaFoldDB" id="G3HGR0"/>
<evidence type="ECO:0000313" key="3">
    <source>
        <dbReference type="Proteomes" id="UP000001075"/>
    </source>
</evidence>
<feature type="chain" id="PRO_5003444469" evidence="1">
    <location>
        <begin position="25"/>
        <end position="126"/>
    </location>
</feature>
<evidence type="ECO:0000313" key="2">
    <source>
        <dbReference type="EMBL" id="EGW05749.1"/>
    </source>
</evidence>
<name>G3HGR0_CRIGR</name>
<dbReference type="STRING" id="10029.G3HGR0"/>
<feature type="signal peptide" evidence="1">
    <location>
        <begin position="1"/>
        <end position="24"/>
    </location>
</feature>
<evidence type="ECO:0000256" key="1">
    <source>
        <dbReference type="SAM" id="SignalP"/>
    </source>
</evidence>
<organism evidence="2 3">
    <name type="scientific">Cricetulus griseus</name>
    <name type="common">Chinese hamster</name>
    <name type="synonym">Cricetulus barabensis griseus</name>
    <dbReference type="NCBI Taxonomy" id="10029"/>
    <lineage>
        <taxon>Eukaryota</taxon>
        <taxon>Metazoa</taxon>
        <taxon>Chordata</taxon>
        <taxon>Craniata</taxon>
        <taxon>Vertebrata</taxon>
        <taxon>Euteleostomi</taxon>
        <taxon>Mammalia</taxon>
        <taxon>Eutheria</taxon>
        <taxon>Euarchontoglires</taxon>
        <taxon>Glires</taxon>
        <taxon>Rodentia</taxon>
        <taxon>Myomorpha</taxon>
        <taxon>Muroidea</taxon>
        <taxon>Cricetidae</taxon>
        <taxon>Cricetinae</taxon>
        <taxon>Cricetulus</taxon>
    </lineage>
</organism>
<gene>
    <name evidence="2" type="ORF">I79_009801</name>
</gene>
<sequence>MLFSAAAFTAMFLVLLVMLDPQQAYRVDERAAEQARWEEASKETIKKTTKPCPRCNVPVEKNGRFYGKSEFPACSLGSVSTEWVDVLPMPLTVTPMEETIMEIMLTELAVDMQENPASLENLQKEC</sequence>
<dbReference type="Proteomes" id="UP000001075">
    <property type="component" value="Unassembled WGS sequence"/>
</dbReference>